<comment type="caution">
    <text evidence="7">The sequence shown here is derived from an EMBL/GenBank/DDBJ whole genome shotgun (WGS) entry which is preliminary data.</text>
</comment>
<evidence type="ECO:0000256" key="3">
    <source>
        <dbReference type="ARBA" id="ARBA00022833"/>
    </source>
</evidence>
<dbReference type="Pfam" id="PF01641">
    <property type="entry name" value="SelR"/>
    <property type="match status" value="1"/>
</dbReference>
<dbReference type="GO" id="GO:0006979">
    <property type="term" value="P:response to oxidative stress"/>
    <property type="evidence" value="ECO:0007669"/>
    <property type="project" value="InterPro"/>
</dbReference>
<keyword evidence="2 5" id="KW-0479">Metal-binding</keyword>
<organism evidence="7 8">
    <name type="scientific">Wallemia ichthyophaga</name>
    <dbReference type="NCBI Taxonomy" id="245174"/>
    <lineage>
        <taxon>Eukaryota</taxon>
        <taxon>Fungi</taxon>
        <taxon>Dikarya</taxon>
        <taxon>Basidiomycota</taxon>
        <taxon>Wallemiomycotina</taxon>
        <taxon>Wallemiomycetes</taxon>
        <taxon>Wallemiales</taxon>
        <taxon>Wallemiaceae</taxon>
        <taxon>Wallemia</taxon>
    </lineage>
</organism>
<name>A0A4T0F658_WALIC</name>
<dbReference type="EC" id="1.8.4.12" evidence="5"/>
<dbReference type="Gene3D" id="2.170.150.20">
    <property type="entry name" value="Peptide methionine sulfoxide reductase"/>
    <property type="match status" value="1"/>
</dbReference>
<feature type="domain" description="MsrB" evidence="6">
    <location>
        <begin position="31"/>
        <end position="158"/>
    </location>
</feature>
<evidence type="ECO:0000256" key="5">
    <source>
        <dbReference type="RuleBase" id="RU365044"/>
    </source>
</evidence>
<dbReference type="PANTHER" id="PTHR46081">
    <property type="entry name" value="PEPTIDE METHIONINE SULFOXIDE REDUCTASE 2"/>
    <property type="match status" value="1"/>
</dbReference>
<keyword evidence="4 5" id="KW-0560">Oxidoreductase</keyword>
<dbReference type="InterPro" id="IPR011057">
    <property type="entry name" value="Mss4-like_sf"/>
</dbReference>
<dbReference type="NCBIfam" id="TIGR00357">
    <property type="entry name" value="peptide-methionine (R)-S-oxide reductase MsrB"/>
    <property type="match status" value="1"/>
</dbReference>
<dbReference type="GO" id="GO:0030091">
    <property type="term" value="P:protein repair"/>
    <property type="evidence" value="ECO:0007669"/>
    <property type="project" value="InterPro"/>
</dbReference>
<sequence length="160" mass="17974">MLLRRALAARPTLARRITSTTQAAKHKMISEAEWQAKLSPEQFRILRQKGTEMAGTGEYDEHFDKGVYNCAGCDTPLYTSDHKMVSHCGWPAYFTALPGKINRHVDNSFGMKRIEITCSNCDGHLGHIFEGEGYKNLAGDKVNDRHCVNSVSLKFTPENK</sequence>
<dbReference type="EMBL" id="SPOI01000234">
    <property type="protein sequence ID" value="TIB31323.1"/>
    <property type="molecule type" value="Genomic_DNA"/>
</dbReference>
<evidence type="ECO:0000256" key="4">
    <source>
        <dbReference type="ARBA" id="ARBA00023002"/>
    </source>
</evidence>
<dbReference type="GO" id="GO:0033743">
    <property type="term" value="F:peptide-methionine (R)-S-oxide reductase activity"/>
    <property type="evidence" value="ECO:0007669"/>
    <property type="project" value="UniProtKB-EC"/>
</dbReference>
<dbReference type="InterPro" id="IPR028427">
    <property type="entry name" value="Met_Sox_Rdtase_MsrB"/>
</dbReference>
<gene>
    <name evidence="7" type="ORF">E3P86_03346</name>
</gene>
<evidence type="ECO:0000259" key="6">
    <source>
        <dbReference type="PROSITE" id="PS51790"/>
    </source>
</evidence>
<evidence type="ECO:0000256" key="2">
    <source>
        <dbReference type="ARBA" id="ARBA00022723"/>
    </source>
</evidence>
<dbReference type="InterPro" id="IPR002579">
    <property type="entry name" value="Met_Sox_Rdtase_MsrB_dom"/>
</dbReference>
<protein>
    <recommendedName>
        <fullName evidence="5">Peptide-methionine (R)-S-oxide reductase</fullName>
        <ecNumber evidence="5">1.8.4.12</ecNumber>
    </recommendedName>
</protein>
<proteinExistence type="inferred from homology"/>
<dbReference type="PANTHER" id="PTHR46081:SF8">
    <property type="entry name" value="PEPTIDE METHIONINE SULFOXIDE REDUCTASE 2"/>
    <property type="match status" value="1"/>
</dbReference>
<evidence type="ECO:0000313" key="7">
    <source>
        <dbReference type="EMBL" id="TIB31323.1"/>
    </source>
</evidence>
<evidence type="ECO:0000256" key="1">
    <source>
        <dbReference type="ARBA" id="ARBA00007174"/>
    </source>
</evidence>
<accession>A0A4T0F658</accession>
<dbReference type="Proteomes" id="UP000310689">
    <property type="component" value="Unassembled WGS sequence"/>
</dbReference>
<comment type="catalytic activity">
    <reaction evidence="5">
        <text>L-methionyl-[protein] + [thioredoxin]-disulfide + H2O = L-methionyl-(R)-S-oxide-[protein] + [thioredoxin]-dithiol</text>
        <dbReference type="Rhea" id="RHEA:24164"/>
        <dbReference type="Rhea" id="RHEA-COMP:10698"/>
        <dbReference type="Rhea" id="RHEA-COMP:10700"/>
        <dbReference type="Rhea" id="RHEA-COMP:12313"/>
        <dbReference type="Rhea" id="RHEA-COMP:12314"/>
        <dbReference type="ChEBI" id="CHEBI:15377"/>
        <dbReference type="ChEBI" id="CHEBI:16044"/>
        <dbReference type="ChEBI" id="CHEBI:29950"/>
        <dbReference type="ChEBI" id="CHEBI:45764"/>
        <dbReference type="ChEBI" id="CHEBI:50058"/>
        <dbReference type="EC" id="1.8.4.12"/>
    </reaction>
</comment>
<comment type="cofactor">
    <cofactor evidence="5">
        <name>Zn(2+)</name>
        <dbReference type="ChEBI" id="CHEBI:29105"/>
    </cofactor>
    <text evidence="5">Binds 1 zinc ion per subunit.</text>
</comment>
<dbReference type="PROSITE" id="PS51790">
    <property type="entry name" value="MSRB"/>
    <property type="match status" value="1"/>
</dbReference>
<dbReference type="AlphaFoldDB" id="A0A4T0F658"/>
<dbReference type="GO" id="GO:0046872">
    <property type="term" value="F:metal ion binding"/>
    <property type="evidence" value="ECO:0007669"/>
    <property type="project" value="UniProtKB-KW"/>
</dbReference>
<reference evidence="7 8" key="1">
    <citation type="submission" date="2019-03" db="EMBL/GenBank/DDBJ databases">
        <title>Sequencing 23 genomes of Wallemia ichthyophaga.</title>
        <authorList>
            <person name="Gostincar C."/>
        </authorList>
    </citation>
    <scope>NUCLEOTIDE SEQUENCE [LARGE SCALE GENOMIC DNA]</scope>
    <source>
        <strain evidence="7 8">EXF-6200</strain>
    </source>
</reference>
<keyword evidence="3 5" id="KW-0862">Zinc</keyword>
<evidence type="ECO:0000313" key="8">
    <source>
        <dbReference type="Proteomes" id="UP000310689"/>
    </source>
</evidence>
<dbReference type="SUPFAM" id="SSF51316">
    <property type="entry name" value="Mss4-like"/>
    <property type="match status" value="1"/>
</dbReference>
<comment type="similarity">
    <text evidence="1 5">Belongs to the MsrB Met sulfoxide reductase family.</text>
</comment>